<dbReference type="HOGENOM" id="CLU_089568_1_2_2"/>
<dbReference type="InterPro" id="IPR036563">
    <property type="entry name" value="MoaE_sf"/>
</dbReference>
<dbReference type="AlphaFoldDB" id="A6UU63"/>
<dbReference type="SUPFAM" id="SSF54690">
    <property type="entry name" value="Molybdopterin synthase subunit MoaE"/>
    <property type="match status" value="1"/>
</dbReference>
<dbReference type="Proteomes" id="UP000001106">
    <property type="component" value="Chromosome"/>
</dbReference>
<gene>
    <name evidence="1" type="ordered locus">Maeo_0449</name>
</gene>
<reference evidence="1" key="1">
    <citation type="submission" date="2007-06" db="EMBL/GenBank/DDBJ databases">
        <title>Complete sequence of Methanococcus aeolicus Nankai-3.</title>
        <authorList>
            <consortium name="US DOE Joint Genome Institute"/>
            <person name="Copeland A."/>
            <person name="Lucas S."/>
            <person name="Lapidus A."/>
            <person name="Barry K."/>
            <person name="Glavina del Rio T."/>
            <person name="Dalin E."/>
            <person name="Tice H."/>
            <person name="Pitluck S."/>
            <person name="Chain P."/>
            <person name="Malfatti S."/>
            <person name="Shin M."/>
            <person name="Vergez L."/>
            <person name="Schmutz J."/>
            <person name="Larimer F."/>
            <person name="Land M."/>
            <person name="Hauser L."/>
            <person name="Kyrpides N."/>
            <person name="Lykidis A."/>
            <person name="Sieprawska-Lupa M."/>
            <person name="Whitman W.B."/>
            <person name="Richardson P."/>
        </authorList>
    </citation>
    <scope>NUCLEOTIDE SEQUENCE [LARGE SCALE GENOMIC DNA]</scope>
    <source>
        <strain evidence="1">Nankai-3</strain>
    </source>
</reference>
<keyword evidence="2" id="KW-1185">Reference proteome</keyword>
<dbReference type="STRING" id="419665.Maeo_0449"/>
<accession>A6UU63</accession>
<dbReference type="GO" id="GO:0006777">
    <property type="term" value="P:Mo-molybdopterin cofactor biosynthetic process"/>
    <property type="evidence" value="ECO:0007669"/>
    <property type="project" value="InterPro"/>
</dbReference>
<dbReference type="eggNOG" id="arCOG00534">
    <property type="taxonomic scope" value="Archaea"/>
</dbReference>
<evidence type="ECO:0000313" key="2">
    <source>
        <dbReference type="Proteomes" id="UP000001106"/>
    </source>
</evidence>
<name>A6UU63_META3</name>
<dbReference type="KEGG" id="mae:Maeo_0449"/>
<dbReference type="Gene3D" id="3.90.1170.40">
    <property type="entry name" value="Molybdopterin biosynthesis MoaE subunit"/>
    <property type="match status" value="1"/>
</dbReference>
<dbReference type="InterPro" id="IPR003448">
    <property type="entry name" value="Mopterin_biosynth_MoaE"/>
</dbReference>
<organism evidence="1 2">
    <name type="scientific">Methanococcus aeolicus (strain ATCC BAA-1280 / DSM 17508 / OCM 812 / Nankai-3)</name>
    <dbReference type="NCBI Taxonomy" id="419665"/>
    <lineage>
        <taxon>Archaea</taxon>
        <taxon>Methanobacteriati</taxon>
        <taxon>Methanobacteriota</taxon>
        <taxon>Methanomada group</taxon>
        <taxon>Methanococci</taxon>
        <taxon>Methanococcales</taxon>
        <taxon>Methanococcaceae</taxon>
        <taxon>Methanococcus</taxon>
    </lineage>
</organism>
<dbReference type="EMBL" id="CP000743">
    <property type="protein sequence ID" value="ABR56035.1"/>
    <property type="molecule type" value="Genomic_DNA"/>
</dbReference>
<dbReference type="GeneID" id="5327660"/>
<dbReference type="OrthoDB" id="45235at2157"/>
<protein>
    <submittedName>
        <fullName evidence="1">Molybdopterin biosynthesis MoaE protein</fullName>
    </submittedName>
</protein>
<sequence>MIYQNHEEFEKELEKLKKEYNGKMGCFVSLSGFVRDYHFKEGKKTPAESMDLSKIDYDIIEEIRQKAIEKFGLLDAIVYHNKGILKVGDLVSSITVFTKHRDEAFLACRYIIDEIKRYH</sequence>
<dbReference type="Pfam" id="PF02391">
    <property type="entry name" value="MoaE"/>
    <property type="match status" value="1"/>
</dbReference>
<dbReference type="RefSeq" id="WP_011973167.1">
    <property type="nucleotide sequence ID" value="NC_009635.1"/>
</dbReference>
<proteinExistence type="predicted"/>
<evidence type="ECO:0000313" key="1">
    <source>
        <dbReference type="EMBL" id="ABR56035.1"/>
    </source>
</evidence>